<accession>A0A0B0NWE1</accession>
<evidence type="ECO:0000313" key="2">
    <source>
        <dbReference type="Proteomes" id="UP000032142"/>
    </source>
</evidence>
<gene>
    <name evidence="1" type="ORF">F383_22892</name>
</gene>
<organism evidence="1 2">
    <name type="scientific">Gossypium arboreum</name>
    <name type="common">Tree cotton</name>
    <name type="synonym">Gossypium nanking</name>
    <dbReference type="NCBI Taxonomy" id="29729"/>
    <lineage>
        <taxon>Eukaryota</taxon>
        <taxon>Viridiplantae</taxon>
        <taxon>Streptophyta</taxon>
        <taxon>Embryophyta</taxon>
        <taxon>Tracheophyta</taxon>
        <taxon>Spermatophyta</taxon>
        <taxon>Magnoliopsida</taxon>
        <taxon>eudicotyledons</taxon>
        <taxon>Gunneridae</taxon>
        <taxon>Pentapetalae</taxon>
        <taxon>rosids</taxon>
        <taxon>malvids</taxon>
        <taxon>Malvales</taxon>
        <taxon>Malvaceae</taxon>
        <taxon>Malvoideae</taxon>
        <taxon>Gossypium</taxon>
    </lineage>
</organism>
<dbReference type="Proteomes" id="UP000032142">
    <property type="component" value="Unassembled WGS sequence"/>
</dbReference>
<name>A0A0B0NWE1_GOSAR</name>
<proteinExistence type="predicted"/>
<keyword evidence="2" id="KW-1185">Reference proteome</keyword>
<dbReference type="EMBL" id="KN407289">
    <property type="protein sequence ID" value="KHG16972.1"/>
    <property type="molecule type" value="Genomic_DNA"/>
</dbReference>
<sequence>MNGHQPIRASELFSALRPLLYSDFDEEEEVSWCTFKVLLTWRRMEKKPVVERPFVEARFWLAAALVFQKPLGFLVPSRYWAHLGHL</sequence>
<reference evidence="2" key="1">
    <citation type="submission" date="2014-09" db="EMBL/GenBank/DDBJ databases">
        <authorList>
            <person name="Mudge J."/>
            <person name="Ramaraj T."/>
            <person name="Lindquist I.E."/>
            <person name="Bharti A.K."/>
            <person name="Sundararajan A."/>
            <person name="Cameron C.T."/>
            <person name="Woodward J.E."/>
            <person name="May G.D."/>
            <person name="Brubaker C."/>
            <person name="Broadhvest J."/>
            <person name="Wilkins T.A."/>
        </authorList>
    </citation>
    <scope>NUCLEOTIDE SEQUENCE</scope>
    <source>
        <strain evidence="2">cv. AKA8401</strain>
    </source>
</reference>
<dbReference type="AlphaFoldDB" id="A0A0B0NWE1"/>
<evidence type="ECO:0000313" key="1">
    <source>
        <dbReference type="EMBL" id="KHG16972.1"/>
    </source>
</evidence>
<protein>
    <submittedName>
        <fullName evidence="1">Uncharacterized protein</fullName>
    </submittedName>
</protein>